<dbReference type="InterPro" id="IPR046508">
    <property type="entry name" value="DUF6686"/>
</dbReference>
<dbReference type="Pfam" id="PF20391">
    <property type="entry name" value="DUF6686"/>
    <property type="match status" value="1"/>
</dbReference>
<sequence>MICPLASVEEVYKTDKGAVYQCSRKNCYWLEFQDSTTAFRISDFFSFKKTIESINVAQMLADASRKSDFELIMPFRTDRCFMLSVQDVLELRELLKGAKFMIELNSEVKKILRKDNILALR</sequence>
<dbReference type="RefSeq" id="WP_274265499.1">
    <property type="nucleotide sequence ID" value="NZ_CP117880.1"/>
</dbReference>
<reference evidence="1 2" key="1">
    <citation type="submission" date="2023-02" db="EMBL/GenBank/DDBJ databases">
        <title>Genome sequence of Sphingobacterium sp. KACC 22765.</title>
        <authorList>
            <person name="Kim S."/>
            <person name="Heo J."/>
            <person name="Kwon S.-W."/>
        </authorList>
    </citation>
    <scope>NUCLEOTIDE SEQUENCE [LARGE SCALE GENOMIC DNA]</scope>
    <source>
        <strain evidence="1 2">KACC 22765</strain>
    </source>
</reference>
<dbReference type="Proteomes" id="UP001221558">
    <property type="component" value="Chromosome"/>
</dbReference>
<gene>
    <name evidence="1" type="ORF">PQ465_10635</name>
</gene>
<accession>A0ABY7WDS4</accession>
<keyword evidence="2" id="KW-1185">Reference proteome</keyword>
<evidence type="ECO:0000313" key="1">
    <source>
        <dbReference type="EMBL" id="WDF66759.1"/>
    </source>
</evidence>
<evidence type="ECO:0000313" key="2">
    <source>
        <dbReference type="Proteomes" id="UP001221558"/>
    </source>
</evidence>
<name>A0ABY7WDS4_9SPHI</name>
<proteinExistence type="predicted"/>
<protein>
    <submittedName>
        <fullName evidence="1">Uncharacterized protein</fullName>
    </submittedName>
</protein>
<dbReference type="EMBL" id="CP117880">
    <property type="protein sequence ID" value="WDF66759.1"/>
    <property type="molecule type" value="Genomic_DNA"/>
</dbReference>
<organism evidence="1 2">
    <name type="scientific">Sphingobacterium oryzagri</name>
    <dbReference type="NCBI Taxonomy" id="3025669"/>
    <lineage>
        <taxon>Bacteria</taxon>
        <taxon>Pseudomonadati</taxon>
        <taxon>Bacteroidota</taxon>
        <taxon>Sphingobacteriia</taxon>
        <taxon>Sphingobacteriales</taxon>
        <taxon>Sphingobacteriaceae</taxon>
        <taxon>Sphingobacterium</taxon>
    </lineage>
</organism>